<name>A0ABN9SXY8_9DINO</name>
<organism evidence="2 3">
    <name type="scientific">Prorocentrum cordatum</name>
    <dbReference type="NCBI Taxonomy" id="2364126"/>
    <lineage>
        <taxon>Eukaryota</taxon>
        <taxon>Sar</taxon>
        <taxon>Alveolata</taxon>
        <taxon>Dinophyceae</taxon>
        <taxon>Prorocentrales</taxon>
        <taxon>Prorocentraceae</taxon>
        <taxon>Prorocentrum</taxon>
    </lineage>
</organism>
<protein>
    <submittedName>
        <fullName evidence="2">Uncharacterized protein</fullName>
    </submittedName>
</protein>
<sequence length="269" mass="27625">MASAAAAASSAVERGGALPVRKRPVAAAAAGASGLGLASSSAAATPAADRHVARRIQAPPAAGGNAVLGWPPPPPGAEPWQVRGHQLMMWRVDGETGEFLYGTTCFMCARTPKMCWRGLRDECAGVAASRARKGSRAQARNDLVRGLLPGSEPKKAFGAFVAPTAEPLGGETGAGGGRRPGRERCREHPRGAGWRGRAASQAPEDAHGGRRRGLGRQRCRRRPHPASGRGGGCGLRLRLGRGGARPRGGGSHGESGRSGGRACAAQYCI</sequence>
<evidence type="ECO:0000313" key="3">
    <source>
        <dbReference type="Proteomes" id="UP001189429"/>
    </source>
</evidence>
<feature type="region of interest" description="Disordered" evidence="1">
    <location>
        <begin position="163"/>
        <end position="259"/>
    </location>
</feature>
<feature type="compositionally biased region" description="Basic residues" evidence="1">
    <location>
        <begin position="209"/>
        <end position="224"/>
    </location>
</feature>
<keyword evidence="3" id="KW-1185">Reference proteome</keyword>
<proteinExistence type="predicted"/>
<dbReference type="EMBL" id="CAUYUJ010014151">
    <property type="protein sequence ID" value="CAK0837413.1"/>
    <property type="molecule type" value="Genomic_DNA"/>
</dbReference>
<accession>A0ABN9SXY8</accession>
<reference evidence="2" key="1">
    <citation type="submission" date="2023-10" db="EMBL/GenBank/DDBJ databases">
        <authorList>
            <person name="Chen Y."/>
            <person name="Shah S."/>
            <person name="Dougan E. K."/>
            <person name="Thang M."/>
            <person name="Chan C."/>
        </authorList>
    </citation>
    <scope>NUCLEOTIDE SEQUENCE [LARGE SCALE GENOMIC DNA]</scope>
</reference>
<feature type="compositionally biased region" description="Basic and acidic residues" evidence="1">
    <location>
        <begin position="180"/>
        <end position="190"/>
    </location>
</feature>
<gene>
    <name evidence="2" type="ORF">PCOR1329_LOCUS33614</name>
</gene>
<evidence type="ECO:0000313" key="2">
    <source>
        <dbReference type="EMBL" id="CAK0837413.1"/>
    </source>
</evidence>
<dbReference type="Proteomes" id="UP001189429">
    <property type="component" value="Unassembled WGS sequence"/>
</dbReference>
<evidence type="ECO:0000256" key="1">
    <source>
        <dbReference type="SAM" id="MobiDB-lite"/>
    </source>
</evidence>
<comment type="caution">
    <text evidence="2">The sequence shown here is derived from an EMBL/GenBank/DDBJ whole genome shotgun (WGS) entry which is preliminary data.</text>
</comment>
<feature type="compositionally biased region" description="Gly residues" evidence="1">
    <location>
        <begin position="228"/>
        <end position="259"/>
    </location>
</feature>